<gene>
    <name evidence="2" type="primary">gpmI</name>
    <name evidence="2" type="ORF">AWC38_SpisGene25431</name>
</gene>
<dbReference type="GO" id="GO:0006007">
    <property type="term" value="P:glucose catabolic process"/>
    <property type="evidence" value="ECO:0007669"/>
    <property type="project" value="InterPro"/>
</dbReference>
<dbReference type="Gene3D" id="3.40.1450.10">
    <property type="entry name" value="BPG-independent phosphoglycerate mutase, domain B"/>
    <property type="match status" value="1"/>
</dbReference>
<dbReference type="GO" id="GO:0005829">
    <property type="term" value="C:cytosol"/>
    <property type="evidence" value="ECO:0007669"/>
    <property type="project" value="TreeGrafter"/>
</dbReference>
<dbReference type="Gene3D" id="3.40.720.10">
    <property type="entry name" value="Alkaline Phosphatase, subunit A"/>
    <property type="match status" value="1"/>
</dbReference>
<proteinExistence type="predicted"/>
<comment type="caution">
    <text evidence="2">The sequence shown here is derived from an EMBL/GenBank/DDBJ whole genome shotgun (WGS) entry which is preliminary data.</text>
</comment>
<dbReference type="InterPro" id="IPR006124">
    <property type="entry name" value="Metalloenzyme"/>
</dbReference>
<dbReference type="SUPFAM" id="SSF53649">
    <property type="entry name" value="Alkaline phosphatase-like"/>
    <property type="match status" value="1"/>
</dbReference>
<feature type="non-terminal residue" evidence="2">
    <location>
        <position position="1"/>
    </location>
</feature>
<dbReference type="GO" id="GO:0004619">
    <property type="term" value="F:phosphoglycerate mutase activity"/>
    <property type="evidence" value="ECO:0007669"/>
    <property type="project" value="UniProtKB-EC"/>
</dbReference>
<reference evidence="3" key="1">
    <citation type="journal article" date="2017" name="bioRxiv">
        <title>Comparative analysis of the genomes of Stylophora pistillata and Acropora digitifera provides evidence for extensive differences between species of corals.</title>
        <authorList>
            <person name="Voolstra C.R."/>
            <person name="Li Y."/>
            <person name="Liew Y.J."/>
            <person name="Baumgarten S."/>
            <person name="Zoccola D."/>
            <person name="Flot J.-F."/>
            <person name="Tambutte S."/>
            <person name="Allemand D."/>
            <person name="Aranda M."/>
        </authorList>
    </citation>
    <scope>NUCLEOTIDE SEQUENCE [LARGE SCALE GENOMIC DNA]</scope>
</reference>
<dbReference type="SUPFAM" id="SSF64158">
    <property type="entry name" value="2,3-Bisphosphoglycerate-independent phosphoglycerate mutase, substrate-binding domain"/>
    <property type="match status" value="1"/>
</dbReference>
<dbReference type="OrthoDB" id="1886626at2759"/>
<name>A0A2B4QXS8_STYPI</name>
<dbReference type="InterPro" id="IPR036646">
    <property type="entry name" value="PGAM_B_sf"/>
</dbReference>
<dbReference type="Pfam" id="PF01676">
    <property type="entry name" value="Metalloenzyme"/>
    <property type="match status" value="1"/>
</dbReference>
<protein>
    <submittedName>
        <fullName evidence="2">2,3-bisphosphoglycerate-independent phosphoglycerate mutase</fullName>
    </submittedName>
</protein>
<dbReference type="STRING" id="50429.A0A2B4QXS8"/>
<keyword evidence="3" id="KW-1185">Reference proteome</keyword>
<dbReference type="Proteomes" id="UP000225706">
    <property type="component" value="Unassembled WGS sequence"/>
</dbReference>
<dbReference type="NCBIfam" id="TIGR01307">
    <property type="entry name" value="pgm_bpd_ind"/>
    <property type="match status" value="1"/>
</dbReference>
<sequence>KAFNAIVYAQGLHTETASQALEMSYAQKVTDEFVMPTCVEGYSGLDLKKDGLLMANFRADRAREILTSLLDPDFNDFDRGASFTPLPPERAAGMVEYSAALKALCPALFPPISLNNTLGQVVSDAGKTQLRLAETEKYAHVTFFLNGGREKPFLGEERLLIQSPNVKTYDEKPEMSAIKLTEALINAIKSHQFDLIVVNYANPDMVGHTGDLAATIKAAETIDQCLKRVTQSLLENHGQMLITADHGNLEKMLDLDTGKPHTAHTCNPVPCVLVSEKAQPIVLTQGTLCDIAPTILDLLNLSIPKEMNCRSLI</sequence>
<organism evidence="2 3">
    <name type="scientific">Stylophora pistillata</name>
    <name type="common">Smooth cauliflower coral</name>
    <dbReference type="NCBI Taxonomy" id="50429"/>
    <lineage>
        <taxon>Eukaryota</taxon>
        <taxon>Metazoa</taxon>
        <taxon>Cnidaria</taxon>
        <taxon>Anthozoa</taxon>
        <taxon>Hexacorallia</taxon>
        <taxon>Scleractinia</taxon>
        <taxon>Astrocoeniina</taxon>
        <taxon>Pocilloporidae</taxon>
        <taxon>Stylophora</taxon>
    </lineage>
</organism>
<evidence type="ECO:0000259" key="1">
    <source>
        <dbReference type="Pfam" id="PF01676"/>
    </source>
</evidence>
<accession>A0A2B4QXS8</accession>
<dbReference type="InterPro" id="IPR017850">
    <property type="entry name" value="Alkaline_phosphatase_core_sf"/>
</dbReference>
<evidence type="ECO:0000313" key="3">
    <source>
        <dbReference type="Proteomes" id="UP000225706"/>
    </source>
</evidence>
<dbReference type="UniPathway" id="UPA00109">
    <property type="reaction ID" value="UER00186"/>
</dbReference>
<dbReference type="PANTHER" id="PTHR31637">
    <property type="entry name" value="2,3-BISPHOSPHOGLYCERATE-INDEPENDENT PHOSPHOGLYCERATE MUTASE"/>
    <property type="match status" value="1"/>
</dbReference>
<dbReference type="EMBL" id="LSMT01003745">
    <property type="protein sequence ID" value="PFX11094.1"/>
    <property type="molecule type" value="Genomic_DNA"/>
</dbReference>
<dbReference type="InterPro" id="IPR005995">
    <property type="entry name" value="Pgm_bpd_ind"/>
</dbReference>
<evidence type="ECO:0000313" key="2">
    <source>
        <dbReference type="EMBL" id="PFX11094.1"/>
    </source>
</evidence>
<dbReference type="PANTHER" id="PTHR31637:SF0">
    <property type="entry name" value="2,3-BISPHOSPHOGLYCERATE-INDEPENDENT PHOSPHOGLYCERATE MUTASE"/>
    <property type="match status" value="1"/>
</dbReference>
<dbReference type="GO" id="GO:0006096">
    <property type="term" value="P:glycolytic process"/>
    <property type="evidence" value="ECO:0007669"/>
    <property type="project" value="UniProtKB-UniPathway"/>
</dbReference>
<dbReference type="GO" id="GO:0030145">
    <property type="term" value="F:manganese ion binding"/>
    <property type="evidence" value="ECO:0007669"/>
    <property type="project" value="InterPro"/>
</dbReference>
<dbReference type="AlphaFoldDB" id="A0A2B4QXS8"/>
<feature type="domain" description="Metalloenzyme" evidence="1">
    <location>
        <begin position="54"/>
        <end position="302"/>
    </location>
</feature>